<accession>A0AA40DB99</accession>
<keyword evidence="5 7" id="KW-1133">Transmembrane helix</keyword>
<organism evidence="9 10">
    <name type="scientific">Cercophora samala</name>
    <dbReference type="NCBI Taxonomy" id="330535"/>
    <lineage>
        <taxon>Eukaryota</taxon>
        <taxon>Fungi</taxon>
        <taxon>Dikarya</taxon>
        <taxon>Ascomycota</taxon>
        <taxon>Pezizomycotina</taxon>
        <taxon>Sordariomycetes</taxon>
        <taxon>Sordariomycetidae</taxon>
        <taxon>Sordariales</taxon>
        <taxon>Lasiosphaeriaceae</taxon>
        <taxon>Cercophora</taxon>
    </lineage>
</organism>
<reference evidence="9" key="1">
    <citation type="submission" date="2023-06" db="EMBL/GenBank/DDBJ databases">
        <title>Genome-scale phylogeny and comparative genomics of the fungal order Sordariales.</title>
        <authorList>
            <consortium name="Lawrence Berkeley National Laboratory"/>
            <person name="Hensen N."/>
            <person name="Bonometti L."/>
            <person name="Westerberg I."/>
            <person name="Brannstrom I.O."/>
            <person name="Guillou S."/>
            <person name="Cros-Aarteil S."/>
            <person name="Calhoun S."/>
            <person name="Haridas S."/>
            <person name="Kuo A."/>
            <person name="Mondo S."/>
            <person name="Pangilinan J."/>
            <person name="Riley R."/>
            <person name="Labutti K."/>
            <person name="Andreopoulos B."/>
            <person name="Lipzen A."/>
            <person name="Chen C."/>
            <person name="Yanf M."/>
            <person name="Daum C."/>
            <person name="Ng V."/>
            <person name="Clum A."/>
            <person name="Steindorff A."/>
            <person name="Ohm R."/>
            <person name="Martin F."/>
            <person name="Silar P."/>
            <person name="Natvig D."/>
            <person name="Lalanne C."/>
            <person name="Gautier V."/>
            <person name="Ament-Velasquez S.L."/>
            <person name="Kruys A."/>
            <person name="Hutchinson M.I."/>
            <person name="Powell A.J."/>
            <person name="Barry K."/>
            <person name="Miller A.N."/>
            <person name="Grigoriev I.V."/>
            <person name="Debuchy R."/>
            <person name="Gladieux P."/>
            <person name="Thoren M.H."/>
            <person name="Johannesson H."/>
        </authorList>
    </citation>
    <scope>NUCLEOTIDE SEQUENCE</scope>
    <source>
        <strain evidence="9">CBS 307.81</strain>
    </source>
</reference>
<feature type="transmembrane region" description="Helical" evidence="7">
    <location>
        <begin position="292"/>
        <end position="314"/>
    </location>
</feature>
<evidence type="ECO:0000256" key="5">
    <source>
        <dbReference type="ARBA" id="ARBA00022989"/>
    </source>
</evidence>
<evidence type="ECO:0000313" key="9">
    <source>
        <dbReference type="EMBL" id="KAK0667648.1"/>
    </source>
</evidence>
<keyword evidence="3" id="KW-0813">Transport</keyword>
<feature type="transmembrane region" description="Helical" evidence="7">
    <location>
        <begin position="365"/>
        <end position="385"/>
    </location>
</feature>
<evidence type="ECO:0000313" key="10">
    <source>
        <dbReference type="Proteomes" id="UP001174997"/>
    </source>
</evidence>
<gene>
    <name evidence="9" type="ORF">QBC41DRAFT_395332</name>
</gene>
<feature type="transmembrane region" description="Helical" evidence="7">
    <location>
        <begin position="78"/>
        <end position="96"/>
    </location>
</feature>
<dbReference type="Proteomes" id="UP001174997">
    <property type="component" value="Unassembled WGS sequence"/>
</dbReference>
<sequence>MAPLLPLTTSALSTGFLLFGYDQGIMSGILLSPSFLATMSHPSPLILGTLTALYDLGAVPGALLAAVYSDHLGRKKTLLYGAALVGLAGIGMALSQDRIQFGIGRVLVGIGIGLVCSVCPVYQAEISRGEQRGWMVCCQLTTMLVGLAGAYWVNYGFYFVEGQVQWRVPLGLQVVFAGYILLVGKWLEDTPRWLLRRYPDRPERAKGVLQRLRGEGVEVEEELEGITEAIEREAKAEGTWRDLCRSDDLKTNKRFYLAVGIQFMQQMTGINIVTYYAPTLYKTGLGMNEEKALLLGGFTQVWYVLASFVTWYTIDRVGRRKLLISMAFGMGVVLIGEALATAANSHLGAITAVVCLFLFEGCFTWGAKGSALAAAADFIGNWMVVEVTPVGIATMGWAFYLVWAGFNVVNGIVVWLFYPETGGLPLEAVNLVFTGPTQGVTSEDSDAWFGRLQWDRVRVADEAVGALRVRASDEERQPLLSS</sequence>
<dbReference type="PROSITE" id="PS50850">
    <property type="entry name" value="MFS"/>
    <property type="match status" value="1"/>
</dbReference>
<dbReference type="InterPro" id="IPR036259">
    <property type="entry name" value="MFS_trans_sf"/>
</dbReference>
<dbReference type="PANTHER" id="PTHR48022:SF28">
    <property type="entry name" value="MAJOR FACILITATOR SUPERFAMILY (MFS) PROFILE DOMAIN-CONTAINING PROTEIN-RELATED"/>
    <property type="match status" value="1"/>
</dbReference>
<name>A0AA40DB99_9PEZI</name>
<dbReference type="InterPro" id="IPR003663">
    <property type="entry name" value="Sugar/inositol_transpt"/>
</dbReference>
<feature type="transmembrane region" description="Helical" evidence="7">
    <location>
        <begin position="134"/>
        <end position="154"/>
    </location>
</feature>
<dbReference type="GO" id="GO:0016020">
    <property type="term" value="C:membrane"/>
    <property type="evidence" value="ECO:0007669"/>
    <property type="project" value="UniProtKB-SubCell"/>
</dbReference>
<protein>
    <submittedName>
        <fullName evidence="9">General substrate transporter</fullName>
    </submittedName>
</protein>
<dbReference type="PROSITE" id="PS00217">
    <property type="entry name" value="SUGAR_TRANSPORT_2"/>
    <property type="match status" value="1"/>
</dbReference>
<dbReference type="AlphaFoldDB" id="A0AA40DB99"/>
<dbReference type="GO" id="GO:0005351">
    <property type="term" value="F:carbohydrate:proton symporter activity"/>
    <property type="evidence" value="ECO:0007669"/>
    <property type="project" value="TreeGrafter"/>
</dbReference>
<feature type="transmembrane region" description="Helical" evidence="7">
    <location>
        <begin position="326"/>
        <end position="359"/>
    </location>
</feature>
<feature type="transmembrane region" description="Helical" evidence="7">
    <location>
        <begin position="44"/>
        <end position="66"/>
    </location>
</feature>
<keyword evidence="4 7" id="KW-0812">Transmembrane</keyword>
<keyword evidence="10" id="KW-1185">Reference proteome</keyword>
<dbReference type="SUPFAM" id="SSF103473">
    <property type="entry name" value="MFS general substrate transporter"/>
    <property type="match status" value="1"/>
</dbReference>
<proteinExistence type="inferred from homology"/>
<dbReference type="InterPro" id="IPR050360">
    <property type="entry name" value="MFS_Sugar_Transporters"/>
</dbReference>
<evidence type="ECO:0000256" key="1">
    <source>
        <dbReference type="ARBA" id="ARBA00004141"/>
    </source>
</evidence>
<feature type="domain" description="Major facilitator superfamily (MFS) profile" evidence="8">
    <location>
        <begin position="8"/>
        <end position="422"/>
    </location>
</feature>
<evidence type="ECO:0000256" key="6">
    <source>
        <dbReference type="ARBA" id="ARBA00023136"/>
    </source>
</evidence>
<evidence type="ECO:0000259" key="8">
    <source>
        <dbReference type="PROSITE" id="PS50850"/>
    </source>
</evidence>
<feature type="transmembrane region" description="Helical" evidence="7">
    <location>
        <begin position="102"/>
        <end position="122"/>
    </location>
</feature>
<dbReference type="EMBL" id="JAULSY010000068">
    <property type="protein sequence ID" value="KAK0667648.1"/>
    <property type="molecule type" value="Genomic_DNA"/>
</dbReference>
<feature type="transmembrane region" description="Helical" evidence="7">
    <location>
        <begin position="397"/>
        <end position="418"/>
    </location>
</feature>
<dbReference type="PANTHER" id="PTHR48022">
    <property type="entry name" value="PLASTIDIC GLUCOSE TRANSPORTER 4"/>
    <property type="match status" value="1"/>
</dbReference>
<dbReference type="PROSITE" id="PS00216">
    <property type="entry name" value="SUGAR_TRANSPORT_1"/>
    <property type="match status" value="1"/>
</dbReference>
<feature type="transmembrane region" description="Helical" evidence="7">
    <location>
        <begin position="166"/>
        <end position="187"/>
    </location>
</feature>
<comment type="caution">
    <text evidence="9">The sequence shown here is derived from an EMBL/GenBank/DDBJ whole genome shotgun (WGS) entry which is preliminary data.</text>
</comment>
<evidence type="ECO:0000256" key="4">
    <source>
        <dbReference type="ARBA" id="ARBA00022692"/>
    </source>
</evidence>
<evidence type="ECO:0000256" key="7">
    <source>
        <dbReference type="SAM" id="Phobius"/>
    </source>
</evidence>
<feature type="transmembrane region" description="Helical" evidence="7">
    <location>
        <begin position="255"/>
        <end position="277"/>
    </location>
</feature>
<dbReference type="InterPro" id="IPR005829">
    <property type="entry name" value="Sugar_transporter_CS"/>
</dbReference>
<comment type="subcellular location">
    <subcellularLocation>
        <location evidence="1">Membrane</location>
        <topology evidence="1">Multi-pass membrane protein</topology>
    </subcellularLocation>
</comment>
<dbReference type="PRINTS" id="PR00171">
    <property type="entry name" value="SUGRTRNSPORT"/>
</dbReference>
<keyword evidence="6 7" id="KW-0472">Membrane</keyword>
<dbReference type="Gene3D" id="1.20.1250.20">
    <property type="entry name" value="MFS general substrate transporter like domains"/>
    <property type="match status" value="1"/>
</dbReference>
<dbReference type="InterPro" id="IPR005828">
    <property type="entry name" value="MFS_sugar_transport-like"/>
</dbReference>
<evidence type="ECO:0000256" key="2">
    <source>
        <dbReference type="ARBA" id="ARBA00010992"/>
    </source>
</evidence>
<evidence type="ECO:0000256" key="3">
    <source>
        <dbReference type="ARBA" id="ARBA00022448"/>
    </source>
</evidence>
<dbReference type="Pfam" id="PF00083">
    <property type="entry name" value="Sugar_tr"/>
    <property type="match status" value="1"/>
</dbReference>
<dbReference type="InterPro" id="IPR020846">
    <property type="entry name" value="MFS_dom"/>
</dbReference>
<comment type="similarity">
    <text evidence="2">Belongs to the major facilitator superfamily. Sugar transporter (TC 2.A.1.1) family.</text>
</comment>